<sequence>MAARGTSLEPVRFEVVRRIQAQVAEKLTAQMRERSSEGRPVLGYTDEQRLAQSLIVETVNGLVAGLSTKQQPVPAGAKDGRLAAAVEASMFGTGPLQPLLNDPDLENLDVNGYDQVWARYAGRGRVRLPAFVDSDAELVDVFRALAAHAGNMARPWSSVHPELDLGLPGGVRVSGLLAASTRPQISIRRDRLGPQAFLDEPPRRYPDAISLVDLQTMDRQCALFLAAAVRARANIVVAGAVNAGKTTLLRAMANEIPAQERLVTIEQALELRLGRDASLHEDVVELETVLPSAEGSGGLDGADLVRRSKRMNPERLIYGEVLAGPEARAMLEAMLQGGDGSMSTIHSRDAYGAIARLIIGLGSLREPVQPATAAALIGQAVDFVVYVRKAANGRRVVSEILEVSGHQGETVSCATIFAMDGSTAADGNASSSVARRERRIPLRRAELLASHGYTDEAGERLNAESPRGRKRSTVSAAVVDPVPRSQPGGSGRRRASEATGGRGTRSRSGSAPMSPYAGAEVEARVGPADPVAIPALQLEDVVESTPPPVGHEQVHLPEDGRGVEAPLAHRHPTEPLTPSHLPTIEEPRFVRPSRHREPIIDMGARRNRPPSKDEDDGGLFPAERQAEVSPHGFGRDEVSDVGENVSRAPRYPLSDEERARLLAAEPEWKKIGLPRTAK</sequence>
<dbReference type="EMBL" id="JAJOMB010000027">
    <property type="protein sequence ID" value="MCD5316117.1"/>
    <property type="molecule type" value="Genomic_DNA"/>
</dbReference>
<evidence type="ECO:0000313" key="4">
    <source>
        <dbReference type="EMBL" id="MCD5316117.1"/>
    </source>
</evidence>
<organism evidence="4 5">
    <name type="scientific">Kineosporia babensis</name>
    <dbReference type="NCBI Taxonomy" id="499548"/>
    <lineage>
        <taxon>Bacteria</taxon>
        <taxon>Bacillati</taxon>
        <taxon>Actinomycetota</taxon>
        <taxon>Actinomycetes</taxon>
        <taxon>Kineosporiales</taxon>
        <taxon>Kineosporiaceae</taxon>
        <taxon>Kineosporia</taxon>
    </lineage>
</organism>
<evidence type="ECO:0000256" key="2">
    <source>
        <dbReference type="SAM" id="MobiDB-lite"/>
    </source>
</evidence>
<dbReference type="Proteomes" id="UP001138997">
    <property type="component" value="Unassembled WGS sequence"/>
</dbReference>
<dbReference type="InterPro" id="IPR050921">
    <property type="entry name" value="T4SS_GSP_E_ATPase"/>
</dbReference>
<proteinExistence type="inferred from homology"/>
<name>A0A9X1NJB3_9ACTN</name>
<dbReference type="Gene3D" id="3.30.450.380">
    <property type="match status" value="1"/>
</dbReference>
<evidence type="ECO:0000259" key="3">
    <source>
        <dbReference type="Pfam" id="PF00437"/>
    </source>
</evidence>
<protein>
    <submittedName>
        <fullName evidence="4">Flp pilus assembly complex ATPase component TadA</fullName>
    </submittedName>
</protein>
<dbReference type="Pfam" id="PF00437">
    <property type="entry name" value="T2SSE"/>
    <property type="match status" value="1"/>
</dbReference>
<dbReference type="InterPro" id="IPR001482">
    <property type="entry name" value="T2SS/T4SS_dom"/>
</dbReference>
<feature type="compositionally biased region" description="Basic and acidic residues" evidence="2">
    <location>
        <begin position="583"/>
        <end position="599"/>
    </location>
</feature>
<keyword evidence="5" id="KW-1185">Reference proteome</keyword>
<comment type="caution">
    <text evidence="4">The sequence shown here is derived from an EMBL/GenBank/DDBJ whole genome shotgun (WGS) entry which is preliminary data.</text>
</comment>
<dbReference type="RefSeq" id="WP_231448971.1">
    <property type="nucleotide sequence ID" value="NZ_JAJOMB010000027.1"/>
</dbReference>
<feature type="domain" description="Bacterial type II secretion system protein E" evidence="3">
    <location>
        <begin position="209"/>
        <end position="381"/>
    </location>
</feature>
<dbReference type="AlphaFoldDB" id="A0A9X1NJB3"/>
<accession>A0A9X1NJB3</accession>
<dbReference type="CDD" id="cd01130">
    <property type="entry name" value="VirB11-like_ATPase"/>
    <property type="match status" value="1"/>
</dbReference>
<dbReference type="PANTHER" id="PTHR30486:SF6">
    <property type="entry name" value="TYPE IV PILUS RETRACTATION ATPASE PILT"/>
    <property type="match status" value="1"/>
</dbReference>
<feature type="region of interest" description="Disordered" evidence="2">
    <location>
        <begin position="570"/>
        <end position="655"/>
    </location>
</feature>
<comment type="similarity">
    <text evidence="1">Belongs to the GSP E family.</text>
</comment>
<evidence type="ECO:0000256" key="1">
    <source>
        <dbReference type="ARBA" id="ARBA00006611"/>
    </source>
</evidence>
<feature type="region of interest" description="Disordered" evidence="2">
    <location>
        <begin position="456"/>
        <end position="517"/>
    </location>
</feature>
<dbReference type="SUPFAM" id="SSF52540">
    <property type="entry name" value="P-loop containing nucleoside triphosphate hydrolases"/>
    <property type="match status" value="1"/>
</dbReference>
<dbReference type="InterPro" id="IPR027417">
    <property type="entry name" value="P-loop_NTPase"/>
</dbReference>
<dbReference type="Gene3D" id="3.40.50.300">
    <property type="entry name" value="P-loop containing nucleotide triphosphate hydrolases"/>
    <property type="match status" value="1"/>
</dbReference>
<gene>
    <name evidence="4" type="primary">tadA</name>
    <name evidence="4" type="ORF">LR394_34995</name>
</gene>
<reference evidence="4" key="1">
    <citation type="submission" date="2021-11" db="EMBL/GenBank/DDBJ databases">
        <title>Streptomyces corallinus and Kineosporia corallina sp. nov., two new coral-derived marine actinobacteria.</title>
        <authorList>
            <person name="Buangrab K."/>
            <person name="Sutthacheep M."/>
            <person name="Yeemin T."/>
            <person name="Harunari E."/>
            <person name="Igarashi Y."/>
            <person name="Sripreechasak P."/>
            <person name="Kanchanasin P."/>
            <person name="Tanasupawat S."/>
            <person name="Phongsopitanun W."/>
        </authorList>
    </citation>
    <scope>NUCLEOTIDE SEQUENCE</scope>
    <source>
        <strain evidence="4">JCM 31032</strain>
    </source>
</reference>
<evidence type="ECO:0000313" key="5">
    <source>
        <dbReference type="Proteomes" id="UP001138997"/>
    </source>
</evidence>
<dbReference type="PANTHER" id="PTHR30486">
    <property type="entry name" value="TWITCHING MOTILITY PROTEIN PILT"/>
    <property type="match status" value="1"/>
</dbReference>
<dbReference type="GO" id="GO:0016887">
    <property type="term" value="F:ATP hydrolysis activity"/>
    <property type="evidence" value="ECO:0007669"/>
    <property type="project" value="InterPro"/>
</dbReference>